<accession>A0A4R5EU67</accession>
<gene>
    <name evidence="1" type="ORF">E1B25_09935</name>
</gene>
<dbReference type="Proteomes" id="UP000294662">
    <property type="component" value="Unassembled WGS sequence"/>
</dbReference>
<evidence type="ECO:0000313" key="1">
    <source>
        <dbReference type="EMBL" id="TDE38428.1"/>
    </source>
</evidence>
<organism evidence="1 2">
    <name type="scientific">Antarcticimicrobium sediminis</name>
    <dbReference type="NCBI Taxonomy" id="2546227"/>
    <lineage>
        <taxon>Bacteria</taxon>
        <taxon>Pseudomonadati</taxon>
        <taxon>Pseudomonadota</taxon>
        <taxon>Alphaproteobacteria</taxon>
        <taxon>Rhodobacterales</taxon>
        <taxon>Paracoccaceae</taxon>
        <taxon>Antarcticimicrobium</taxon>
    </lineage>
</organism>
<keyword evidence="2" id="KW-1185">Reference proteome</keyword>
<sequence>MGSSRGFEPSLWGRAARCLPESDPVCRCENSDARPAGADLSGYVGSSVDEMIETNTADETYQVIEGGGGDDVVEAGMGTWSTCEARMTKPATLSEARSCTT</sequence>
<dbReference type="EMBL" id="SMFP01000005">
    <property type="protein sequence ID" value="TDE38428.1"/>
    <property type="molecule type" value="Genomic_DNA"/>
</dbReference>
<reference evidence="1 2" key="1">
    <citation type="submission" date="2019-03" db="EMBL/GenBank/DDBJ databases">
        <authorList>
            <person name="Zhang S."/>
        </authorList>
    </citation>
    <scope>NUCLEOTIDE SEQUENCE [LARGE SCALE GENOMIC DNA]</scope>
    <source>
        <strain evidence="1 2">S4J41</strain>
    </source>
</reference>
<dbReference type="AlphaFoldDB" id="A0A4R5EU67"/>
<dbReference type="OrthoDB" id="9933614at2"/>
<name>A0A4R5EU67_9RHOB</name>
<protein>
    <submittedName>
        <fullName evidence="1">Uncharacterized protein</fullName>
    </submittedName>
</protein>
<proteinExistence type="predicted"/>
<evidence type="ECO:0000313" key="2">
    <source>
        <dbReference type="Proteomes" id="UP000294662"/>
    </source>
</evidence>
<comment type="caution">
    <text evidence="1">The sequence shown here is derived from an EMBL/GenBank/DDBJ whole genome shotgun (WGS) entry which is preliminary data.</text>
</comment>